<protein>
    <submittedName>
        <fullName evidence="1">Uncharacterized protein</fullName>
    </submittedName>
</protein>
<evidence type="ECO:0000313" key="1">
    <source>
        <dbReference type="EMBL" id="KAH7091552.1"/>
    </source>
</evidence>
<name>A0A8K0W2S5_9PLEO</name>
<keyword evidence="2" id="KW-1185">Reference proteome</keyword>
<accession>A0A8K0W2S5</accession>
<evidence type="ECO:0000313" key="2">
    <source>
        <dbReference type="Proteomes" id="UP000813461"/>
    </source>
</evidence>
<dbReference type="OrthoDB" id="3792443at2759"/>
<sequence length="324" mass="37637">MFSTTILDADYLEFFGRMTLTSSHIRIVASDEVSRVTNITAVSPFQSKPLLRDASQFPLLTKPSSTVSNVSKDPKPLSLQHSYSDILVYGRNRPKILEVLPTEIRELVWEACMRREGVFNKSLLGRTNIRDSVKRKDSPERPRFLPKLCFISKTTYNEIVAVFMRNSKFMIASINDNVFFRNFIASVENGPKHVRELHLDFFDCFPDYDRDGKRFPVNSDLELAVSCTGLETLQMTFKHWRLHNEIGFFDIIEDDMPSQKKVHELVDKYRLHRLLDCGKLRTIRWDGCRGYGGPLQNLHDLAAWVEAEFAKKNHRIQTFVTWRV</sequence>
<comment type="caution">
    <text evidence="1">The sequence shown here is derived from an EMBL/GenBank/DDBJ whole genome shotgun (WGS) entry which is preliminary data.</text>
</comment>
<reference evidence="1" key="1">
    <citation type="journal article" date="2021" name="Nat. Commun.">
        <title>Genetic determinants of endophytism in the Arabidopsis root mycobiome.</title>
        <authorList>
            <person name="Mesny F."/>
            <person name="Miyauchi S."/>
            <person name="Thiergart T."/>
            <person name="Pickel B."/>
            <person name="Atanasova L."/>
            <person name="Karlsson M."/>
            <person name="Huettel B."/>
            <person name="Barry K.W."/>
            <person name="Haridas S."/>
            <person name="Chen C."/>
            <person name="Bauer D."/>
            <person name="Andreopoulos W."/>
            <person name="Pangilinan J."/>
            <person name="LaButti K."/>
            <person name="Riley R."/>
            <person name="Lipzen A."/>
            <person name="Clum A."/>
            <person name="Drula E."/>
            <person name="Henrissat B."/>
            <person name="Kohler A."/>
            <person name="Grigoriev I.V."/>
            <person name="Martin F.M."/>
            <person name="Hacquard S."/>
        </authorList>
    </citation>
    <scope>NUCLEOTIDE SEQUENCE</scope>
    <source>
        <strain evidence="1">MPI-SDFR-AT-0120</strain>
    </source>
</reference>
<gene>
    <name evidence="1" type="ORF">FB567DRAFT_546265</name>
</gene>
<dbReference type="AlphaFoldDB" id="A0A8K0W2S5"/>
<organism evidence="1 2">
    <name type="scientific">Paraphoma chrysanthemicola</name>
    <dbReference type="NCBI Taxonomy" id="798071"/>
    <lineage>
        <taxon>Eukaryota</taxon>
        <taxon>Fungi</taxon>
        <taxon>Dikarya</taxon>
        <taxon>Ascomycota</taxon>
        <taxon>Pezizomycotina</taxon>
        <taxon>Dothideomycetes</taxon>
        <taxon>Pleosporomycetidae</taxon>
        <taxon>Pleosporales</taxon>
        <taxon>Pleosporineae</taxon>
        <taxon>Phaeosphaeriaceae</taxon>
        <taxon>Paraphoma</taxon>
    </lineage>
</organism>
<dbReference type="EMBL" id="JAGMVJ010000004">
    <property type="protein sequence ID" value="KAH7091552.1"/>
    <property type="molecule type" value="Genomic_DNA"/>
</dbReference>
<dbReference type="Proteomes" id="UP000813461">
    <property type="component" value="Unassembled WGS sequence"/>
</dbReference>
<proteinExistence type="predicted"/>